<sequence length="121" mass="13557">MQASSAYEREMYAIMEAVRKWRRYLLGHHFDIYTDQKSLKGLLSQTVQTSAQQRLLTKLLGYDFSIHYTPDCDNKVADALSRHPSPALFLLSAISSTTPALLRNSATITPITRPASPLCLA</sequence>
<dbReference type="GO" id="GO:0016787">
    <property type="term" value="F:hydrolase activity"/>
    <property type="evidence" value="ECO:0007669"/>
    <property type="project" value="UniProtKB-KW"/>
</dbReference>
<dbReference type="InterPro" id="IPR043502">
    <property type="entry name" value="DNA/RNA_pol_sf"/>
</dbReference>
<organism evidence="8">
    <name type="scientific">Sesamum latifolium</name>
    <dbReference type="NCBI Taxonomy" id="2727402"/>
    <lineage>
        <taxon>Eukaryota</taxon>
        <taxon>Viridiplantae</taxon>
        <taxon>Streptophyta</taxon>
        <taxon>Embryophyta</taxon>
        <taxon>Tracheophyta</taxon>
        <taxon>Spermatophyta</taxon>
        <taxon>Magnoliopsida</taxon>
        <taxon>eudicotyledons</taxon>
        <taxon>Gunneridae</taxon>
        <taxon>Pentapetalae</taxon>
        <taxon>asterids</taxon>
        <taxon>lamiids</taxon>
        <taxon>Lamiales</taxon>
        <taxon>Pedaliaceae</taxon>
        <taxon>Sesamum</taxon>
    </lineage>
</organism>
<evidence type="ECO:0000256" key="5">
    <source>
        <dbReference type="ARBA" id="ARBA00022801"/>
    </source>
</evidence>
<keyword evidence="2" id="KW-0548">Nucleotidyltransferase</keyword>
<dbReference type="GO" id="GO:0004519">
    <property type="term" value="F:endonuclease activity"/>
    <property type="evidence" value="ECO:0007669"/>
    <property type="project" value="UniProtKB-KW"/>
</dbReference>
<dbReference type="AlphaFoldDB" id="A0AAW2X6B5"/>
<comment type="caution">
    <text evidence="8">The sequence shown here is derived from an EMBL/GenBank/DDBJ whole genome shotgun (WGS) entry which is preliminary data.</text>
</comment>
<reference evidence="8" key="2">
    <citation type="journal article" date="2024" name="Plant">
        <title>Genomic evolution and insights into agronomic trait innovations of Sesamum species.</title>
        <authorList>
            <person name="Miao H."/>
            <person name="Wang L."/>
            <person name="Qu L."/>
            <person name="Liu H."/>
            <person name="Sun Y."/>
            <person name="Le M."/>
            <person name="Wang Q."/>
            <person name="Wei S."/>
            <person name="Zheng Y."/>
            <person name="Lin W."/>
            <person name="Duan Y."/>
            <person name="Cao H."/>
            <person name="Xiong S."/>
            <person name="Wang X."/>
            <person name="Wei L."/>
            <person name="Li C."/>
            <person name="Ma Q."/>
            <person name="Ju M."/>
            <person name="Zhao R."/>
            <person name="Li G."/>
            <person name="Mu C."/>
            <person name="Tian Q."/>
            <person name="Mei H."/>
            <person name="Zhang T."/>
            <person name="Gao T."/>
            <person name="Zhang H."/>
        </authorList>
    </citation>
    <scope>NUCLEOTIDE SEQUENCE</scope>
    <source>
        <strain evidence="8">KEN1</strain>
    </source>
</reference>
<dbReference type="SUPFAM" id="SSF56672">
    <property type="entry name" value="DNA/RNA polymerases"/>
    <property type="match status" value="1"/>
</dbReference>
<protein>
    <recommendedName>
        <fullName evidence="7">Reverse transcriptase RNase H-like domain-containing protein</fullName>
    </recommendedName>
</protein>
<accession>A0AAW2X6B5</accession>
<dbReference type="EMBL" id="JACGWN010000006">
    <property type="protein sequence ID" value="KAL0447825.1"/>
    <property type="molecule type" value="Genomic_DNA"/>
</dbReference>
<evidence type="ECO:0000256" key="1">
    <source>
        <dbReference type="ARBA" id="ARBA00022679"/>
    </source>
</evidence>
<dbReference type="InterPro" id="IPR041373">
    <property type="entry name" value="RT_RNaseH"/>
</dbReference>
<proteinExistence type="predicted"/>
<evidence type="ECO:0000256" key="6">
    <source>
        <dbReference type="ARBA" id="ARBA00022918"/>
    </source>
</evidence>
<evidence type="ECO:0000313" key="8">
    <source>
        <dbReference type="EMBL" id="KAL0447825.1"/>
    </source>
</evidence>
<evidence type="ECO:0000259" key="7">
    <source>
        <dbReference type="Pfam" id="PF17917"/>
    </source>
</evidence>
<keyword evidence="4" id="KW-0255">Endonuclease</keyword>
<feature type="domain" description="Reverse transcriptase RNase H-like" evidence="7">
    <location>
        <begin position="5"/>
        <end position="62"/>
    </location>
</feature>
<reference evidence="8" key="1">
    <citation type="submission" date="2020-06" db="EMBL/GenBank/DDBJ databases">
        <authorList>
            <person name="Li T."/>
            <person name="Hu X."/>
            <person name="Zhang T."/>
            <person name="Song X."/>
            <person name="Zhang H."/>
            <person name="Dai N."/>
            <person name="Sheng W."/>
            <person name="Hou X."/>
            <person name="Wei L."/>
        </authorList>
    </citation>
    <scope>NUCLEOTIDE SEQUENCE</scope>
    <source>
        <strain evidence="8">KEN1</strain>
        <tissue evidence="8">Leaf</tissue>
    </source>
</reference>
<keyword evidence="1" id="KW-0808">Transferase</keyword>
<evidence type="ECO:0000256" key="3">
    <source>
        <dbReference type="ARBA" id="ARBA00022722"/>
    </source>
</evidence>
<name>A0AAW2X6B5_9LAMI</name>
<gene>
    <name evidence="8" type="ORF">Slati_1910400</name>
</gene>
<evidence type="ECO:0000256" key="4">
    <source>
        <dbReference type="ARBA" id="ARBA00022759"/>
    </source>
</evidence>
<dbReference type="GO" id="GO:0003964">
    <property type="term" value="F:RNA-directed DNA polymerase activity"/>
    <property type="evidence" value="ECO:0007669"/>
    <property type="project" value="UniProtKB-KW"/>
</dbReference>
<evidence type="ECO:0000256" key="2">
    <source>
        <dbReference type="ARBA" id="ARBA00022695"/>
    </source>
</evidence>
<dbReference type="Pfam" id="PF17917">
    <property type="entry name" value="RT_RNaseH"/>
    <property type="match status" value="1"/>
</dbReference>
<keyword evidence="6" id="KW-0695">RNA-directed DNA polymerase</keyword>
<dbReference type="CDD" id="cd09274">
    <property type="entry name" value="RNase_HI_RT_Ty3"/>
    <property type="match status" value="1"/>
</dbReference>
<dbReference type="InterPro" id="IPR050951">
    <property type="entry name" value="Retrovirus_Pol_polyprotein"/>
</dbReference>
<keyword evidence="5" id="KW-0378">Hydrolase</keyword>
<dbReference type="PANTHER" id="PTHR37984">
    <property type="entry name" value="PROTEIN CBG26694"/>
    <property type="match status" value="1"/>
</dbReference>
<dbReference type="PANTHER" id="PTHR37984:SF5">
    <property type="entry name" value="PROTEIN NYNRIN-LIKE"/>
    <property type="match status" value="1"/>
</dbReference>
<keyword evidence="3" id="KW-0540">Nuclease</keyword>